<feature type="domain" description="Nucleotide-diphospho-sugar transferase" evidence="1">
    <location>
        <begin position="141"/>
        <end position="263"/>
    </location>
</feature>
<organism evidence="2 3">
    <name type="scientific">Paralvinella palmiformis</name>
    <dbReference type="NCBI Taxonomy" id="53620"/>
    <lineage>
        <taxon>Eukaryota</taxon>
        <taxon>Metazoa</taxon>
        <taxon>Spiralia</taxon>
        <taxon>Lophotrochozoa</taxon>
        <taxon>Annelida</taxon>
        <taxon>Polychaeta</taxon>
        <taxon>Sedentaria</taxon>
        <taxon>Canalipalpata</taxon>
        <taxon>Terebellida</taxon>
        <taxon>Terebelliformia</taxon>
        <taxon>Alvinellidae</taxon>
        <taxon>Paralvinella</taxon>
    </lineage>
</organism>
<dbReference type="Proteomes" id="UP001208570">
    <property type="component" value="Unassembled WGS sequence"/>
</dbReference>
<reference evidence="2" key="1">
    <citation type="journal article" date="2023" name="Mol. Biol. Evol.">
        <title>Third-Generation Sequencing Reveals the Adaptive Role of the Epigenome in Three Deep-Sea Polychaetes.</title>
        <authorList>
            <person name="Perez M."/>
            <person name="Aroh O."/>
            <person name="Sun Y."/>
            <person name="Lan Y."/>
            <person name="Juniper S.K."/>
            <person name="Young C.R."/>
            <person name="Angers B."/>
            <person name="Qian P.Y."/>
        </authorList>
    </citation>
    <scope>NUCLEOTIDE SEQUENCE</scope>
    <source>
        <strain evidence="2">P08H-3</strain>
    </source>
</reference>
<dbReference type="GO" id="GO:0016757">
    <property type="term" value="F:glycosyltransferase activity"/>
    <property type="evidence" value="ECO:0007669"/>
    <property type="project" value="TreeGrafter"/>
</dbReference>
<dbReference type="InterPro" id="IPR005069">
    <property type="entry name" value="Nucl-diP-sugar_transferase"/>
</dbReference>
<dbReference type="PANTHER" id="PTHR47032">
    <property type="entry name" value="UDP-D-XYLOSE:L-FUCOSE ALPHA-1,3-D-XYLOSYLTRANSFERASE-RELATED"/>
    <property type="match status" value="1"/>
</dbReference>
<keyword evidence="3" id="KW-1185">Reference proteome</keyword>
<dbReference type="GO" id="GO:0005794">
    <property type="term" value="C:Golgi apparatus"/>
    <property type="evidence" value="ECO:0007669"/>
    <property type="project" value="TreeGrafter"/>
</dbReference>
<name>A0AAD9IR42_9ANNE</name>
<comment type="caution">
    <text evidence="2">The sequence shown here is derived from an EMBL/GenBank/DDBJ whole genome shotgun (WGS) entry which is preliminary data.</text>
</comment>
<dbReference type="AlphaFoldDB" id="A0AAD9IR42"/>
<protein>
    <recommendedName>
        <fullName evidence="1">Nucleotide-diphospho-sugar transferase domain-containing protein</fullName>
    </recommendedName>
</protein>
<evidence type="ECO:0000313" key="2">
    <source>
        <dbReference type="EMBL" id="KAK2139304.1"/>
    </source>
</evidence>
<evidence type="ECO:0000259" key="1">
    <source>
        <dbReference type="Pfam" id="PF03407"/>
    </source>
</evidence>
<dbReference type="PANTHER" id="PTHR47032:SF1">
    <property type="entry name" value="UDP-D-XYLOSE:L-FUCOSE ALPHA-1,3-D-XYLOSYLTRANSFERASE-RELATED"/>
    <property type="match status" value="1"/>
</dbReference>
<gene>
    <name evidence="2" type="ORF">LSH36_1876g00002</name>
</gene>
<proteinExistence type="predicted"/>
<dbReference type="InterPro" id="IPR052636">
    <property type="entry name" value="UDP-D-xylose:L-fucose_XylT"/>
</dbReference>
<dbReference type="Pfam" id="PF03407">
    <property type="entry name" value="Nucleotid_trans"/>
    <property type="match status" value="1"/>
</dbReference>
<accession>A0AAD9IR42</accession>
<evidence type="ECO:0000313" key="3">
    <source>
        <dbReference type="Proteomes" id="UP001208570"/>
    </source>
</evidence>
<dbReference type="EMBL" id="JAODUP010001871">
    <property type="protein sequence ID" value="KAK2139304.1"/>
    <property type="molecule type" value="Genomic_DNA"/>
</dbReference>
<sequence>MTGFRLVWFKFHLAKSSCDITDKNYVENGNLDIEEKSVSCLCFIVYLVRTGIPLNKFAVPNNGTDYNTPPKLIKMYAEAEATNETAKLKNIIVSALTNKEYNAELTKYASKVNVIILAFTDSSFLDMAFNFYETSIVKFNINNYLFIGSDHQACEKLNAKHINCYVYMTDSNANKSSIFNTKEFNQKMNIRTCFILDALILGFTILHTDVDVVFFSNPLEDLYSSGHRNLACLSDDGICNAGFIYLKPSEFTIDIYIRMKNTAMKNRNSGSGRIE</sequence>